<protein>
    <submittedName>
        <fullName evidence="1">Uncharacterized protein</fullName>
    </submittedName>
</protein>
<accession>A0A2S7XTR9</accession>
<dbReference type="AlphaFoldDB" id="A0A2S7XTR9"/>
<evidence type="ECO:0000313" key="2">
    <source>
        <dbReference type="Proteomes" id="UP000239936"/>
    </source>
</evidence>
<dbReference type="Proteomes" id="UP000239936">
    <property type="component" value="Unassembled WGS sequence"/>
</dbReference>
<keyword evidence="2" id="KW-1185">Reference proteome</keyword>
<dbReference type="EMBL" id="PPGH01000028">
    <property type="protein sequence ID" value="PQJ96821.1"/>
    <property type="molecule type" value="Genomic_DNA"/>
</dbReference>
<name>A0A2S7XTR9_9GAMM</name>
<gene>
    <name evidence="1" type="ORF">CXB77_05610</name>
</gene>
<evidence type="ECO:0000313" key="1">
    <source>
        <dbReference type="EMBL" id="PQJ96821.1"/>
    </source>
</evidence>
<comment type="caution">
    <text evidence="1">The sequence shown here is derived from an EMBL/GenBank/DDBJ whole genome shotgun (WGS) entry which is preliminary data.</text>
</comment>
<proteinExistence type="predicted"/>
<sequence>MCRKPAFYKLAAEEKTTESSQVIRTVNSILGNFGYWLVATGDSGNRVYKLAAEEKTTESVR</sequence>
<reference evidence="1 2" key="1">
    <citation type="submission" date="2018-01" db="EMBL/GenBank/DDBJ databases">
        <title>The complete genome sequence of Chromatium okenii LaCa, a purple sulfur bacterium with a turbulent life.</title>
        <authorList>
            <person name="Luedin S.M."/>
            <person name="Liechti N."/>
            <person name="Storelli N."/>
            <person name="Danza F."/>
            <person name="Wittwer M."/>
            <person name="Pothier J.F."/>
            <person name="Tonolla M.A."/>
        </authorList>
    </citation>
    <scope>NUCLEOTIDE SEQUENCE [LARGE SCALE GENOMIC DNA]</scope>
    <source>
        <strain evidence="1 2">LaCa</strain>
    </source>
</reference>
<organism evidence="1 2">
    <name type="scientific">Chromatium okenii</name>
    <dbReference type="NCBI Taxonomy" id="61644"/>
    <lineage>
        <taxon>Bacteria</taxon>
        <taxon>Pseudomonadati</taxon>
        <taxon>Pseudomonadota</taxon>
        <taxon>Gammaproteobacteria</taxon>
        <taxon>Chromatiales</taxon>
        <taxon>Chromatiaceae</taxon>
        <taxon>Chromatium</taxon>
    </lineage>
</organism>